<dbReference type="RefSeq" id="WP_043916980.1">
    <property type="nucleotide sequence ID" value="NZ_FZPF01000016.1"/>
</dbReference>
<organism evidence="1 2">
    <name type="scientific">Jannaschia aquimarina</name>
    <dbReference type="NCBI Taxonomy" id="935700"/>
    <lineage>
        <taxon>Bacteria</taxon>
        <taxon>Pseudomonadati</taxon>
        <taxon>Pseudomonadota</taxon>
        <taxon>Alphaproteobacteria</taxon>
        <taxon>Rhodobacterales</taxon>
        <taxon>Roseobacteraceae</taxon>
        <taxon>Jannaschia</taxon>
    </lineage>
</organism>
<comment type="caution">
    <text evidence="1">The sequence shown here is derived from an EMBL/GenBank/DDBJ whole genome shotgun (WGS) entry which is preliminary data.</text>
</comment>
<keyword evidence="2" id="KW-1185">Reference proteome</keyword>
<gene>
    <name evidence="1" type="primary">vgb_1</name>
    <name evidence="1" type="ORF">jaqu_01150</name>
</gene>
<sequence>MLRILKWVAGLIVVALVVGLVAMKIVYGRGTPFPNVATEPSFPADSVEIAIETELPPGMVSVSPQGRVFFTLHPFHRPQDHVEHLVFEWADGAARPVAPGLADRLHGVFGITADAQGRLWAVRPGAMEGRPTEVLALDPDAGEIVYAFEFPEGTAGFAQDLRVSADGRYVFLADTGLLRFTAAALLVLDTEGDRWRQVLTDHETTAPQDWVMRRTDGRPYRLGYGLVTFQVGVDGIALSADGDWLTYATMTHDGVFRVPTALLADFETTDAEIAAAVERVGPGPTSDGIETMPDGGTVITDVENGGLAVLGPDGALRTLVARGDVDWADSVSVGPDGAVWFTDSELTALLGPFGEPASLEEMRAAGPFAIYRIPRESR</sequence>
<protein>
    <submittedName>
        <fullName evidence="1">Vgb_1 protein</fullName>
    </submittedName>
</protein>
<accession>A0A0D1ER34</accession>
<dbReference type="SUPFAM" id="SSF63829">
    <property type="entry name" value="Calcium-dependent phosphotriesterase"/>
    <property type="match status" value="1"/>
</dbReference>
<dbReference type="SMR" id="A0A0D1ER34"/>
<dbReference type="STRING" id="935700.jaqu_01150"/>
<dbReference type="EMBL" id="JYFE01000004">
    <property type="protein sequence ID" value="KIT18095.1"/>
    <property type="molecule type" value="Genomic_DNA"/>
</dbReference>
<dbReference type="AlphaFoldDB" id="A0A0D1ER34"/>
<evidence type="ECO:0000313" key="1">
    <source>
        <dbReference type="EMBL" id="KIT18095.1"/>
    </source>
</evidence>
<dbReference type="Gene3D" id="2.120.10.30">
    <property type="entry name" value="TolB, C-terminal domain"/>
    <property type="match status" value="1"/>
</dbReference>
<reference evidence="1 2" key="1">
    <citation type="submission" date="2015-02" db="EMBL/GenBank/DDBJ databases">
        <title>Genome Sequence of Jannaschia aquimarina DSM28248, a member of the Roseobacter clade.</title>
        <authorList>
            <person name="Voget S."/>
            <person name="Daniel R."/>
        </authorList>
    </citation>
    <scope>NUCLEOTIDE SEQUENCE [LARGE SCALE GENOMIC DNA]</scope>
    <source>
        <strain evidence="1 2">GSW-M26</strain>
    </source>
</reference>
<proteinExistence type="predicted"/>
<dbReference type="Proteomes" id="UP000032232">
    <property type="component" value="Unassembled WGS sequence"/>
</dbReference>
<dbReference type="PATRIC" id="fig|935700.4.peg.122"/>
<evidence type="ECO:0000313" key="2">
    <source>
        <dbReference type="Proteomes" id="UP000032232"/>
    </source>
</evidence>
<dbReference type="OrthoDB" id="9797664at2"/>
<name>A0A0D1ER34_9RHOB</name>
<dbReference type="InterPro" id="IPR011042">
    <property type="entry name" value="6-blade_b-propeller_TolB-like"/>
</dbReference>